<reference evidence="2" key="2">
    <citation type="submission" date="2025-09" db="UniProtKB">
        <authorList>
            <consortium name="Ensembl"/>
        </authorList>
    </citation>
    <scope>IDENTIFICATION</scope>
</reference>
<proteinExistence type="predicted"/>
<gene>
    <name evidence="2" type="primary">MARCHF2</name>
</gene>
<feature type="compositionally biased region" description="Polar residues" evidence="1">
    <location>
        <begin position="171"/>
        <end position="192"/>
    </location>
</feature>
<organism evidence="2 3">
    <name type="scientific">Lynx canadensis</name>
    <name type="common">Canada lynx</name>
    <name type="synonym">Felis canadensis</name>
    <dbReference type="NCBI Taxonomy" id="61383"/>
    <lineage>
        <taxon>Eukaryota</taxon>
        <taxon>Metazoa</taxon>
        <taxon>Chordata</taxon>
        <taxon>Craniata</taxon>
        <taxon>Vertebrata</taxon>
        <taxon>Euteleostomi</taxon>
        <taxon>Mammalia</taxon>
        <taxon>Eutheria</taxon>
        <taxon>Laurasiatheria</taxon>
        <taxon>Carnivora</taxon>
        <taxon>Feliformia</taxon>
        <taxon>Felidae</taxon>
        <taxon>Felinae</taxon>
        <taxon>Lynx</taxon>
    </lineage>
</organism>
<accession>A0A667I7N0</accession>
<dbReference type="AlphaFoldDB" id="A0A667I7N0"/>
<keyword evidence="3" id="KW-1185">Reference proteome</keyword>
<dbReference type="Ensembl" id="ENSLCNT00005038358.1">
    <property type="protein sequence ID" value="ENSLCNP00005034380.1"/>
    <property type="gene ID" value="ENSLCNG00005022352.1"/>
</dbReference>
<evidence type="ECO:0000313" key="3">
    <source>
        <dbReference type="Proteomes" id="UP000472241"/>
    </source>
</evidence>
<evidence type="ECO:0000313" key="2">
    <source>
        <dbReference type="Ensembl" id="ENSLCNP00005034380.1"/>
    </source>
</evidence>
<evidence type="ECO:0000256" key="1">
    <source>
        <dbReference type="SAM" id="MobiDB-lite"/>
    </source>
</evidence>
<dbReference type="Proteomes" id="UP000472241">
    <property type="component" value="Unplaced"/>
</dbReference>
<sequence>MTTGDCCHLPGSLCDCSGSPAFSKVVEATGLGPPQYVAQVTSRDGRLLSTVIRALDTSRNVWKTMTHVLDNLCAHQGHTPGPELPQEGPSIPRDQAGAETSLKWRLLSPGHGSRGTTLPGYTGFSAMVPSAGSAMREPTGRACCLPVVVLARWAPCTRAAWRSGSPRPTPATASCATRSLQWRSGPGPSQSG</sequence>
<reference evidence="2" key="1">
    <citation type="submission" date="2025-08" db="UniProtKB">
        <authorList>
            <consortium name="Ensembl"/>
        </authorList>
    </citation>
    <scope>IDENTIFICATION</scope>
</reference>
<name>A0A667I7N0_LYNCA</name>
<protein>
    <submittedName>
        <fullName evidence="2">Membrane associated ring-CH-type finger 2</fullName>
    </submittedName>
</protein>
<feature type="region of interest" description="Disordered" evidence="1">
    <location>
        <begin position="74"/>
        <end position="95"/>
    </location>
</feature>
<feature type="region of interest" description="Disordered" evidence="1">
    <location>
        <begin position="160"/>
        <end position="192"/>
    </location>
</feature>